<keyword evidence="4" id="KW-1185">Reference proteome</keyword>
<evidence type="ECO:0000259" key="2">
    <source>
        <dbReference type="Pfam" id="PF14534"/>
    </source>
</evidence>
<gene>
    <name evidence="3" type="ORF">MSPICULIGERA_LOCUS20957</name>
</gene>
<sequence>MCRLLCIATALAVLANCQESPAAILGPLVQKYQDYIYEKQYDKLEALYHPNAVLIIDGQVTPFFQPKNIFAQIEDSRSRIGNVKTTFVKESYSGASDVLMYENQWKINTAKTEMTGPYRAIWIKYNGNWVIYHEEYSQFVKQL</sequence>
<proteinExistence type="predicted"/>
<dbReference type="SUPFAM" id="SSF54427">
    <property type="entry name" value="NTF2-like"/>
    <property type="match status" value="1"/>
</dbReference>
<keyword evidence="1" id="KW-0732">Signal</keyword>
<protein>
    <recommendedName>
        <fullName evidence="2">DUF4440 domain-containing protein</fullName>
    </recommendedName>
</protein>
<feature type="chain" id="PRO_5041225203" description="DUF4440 domain-containing protein" evidence="1">
    <location>
        <begin position="18"/>
        <end position="143"/>
    </location>
</feature>
<evidence type="ECO:0000313" key="3">
    <source>
        <dbReference type="EMBL" id="CAJ0582827.1"/>
    </source>
</evidence>
<accession>A0AA36GBT3</accession>
<reference evidence="3" key="1">
    <citation type="submission" date="2023-06" db="EMBL/GenBank/DDBJ databases">
        <authorList>
            <person name="Delattre M."/>
        </authorList>
    </citation>
    <scope>NUCLEOTIDE SEQUENCE</scope>
    <source>
        <strain evidence="3">AF72</strain>
    </source>
</reference>
<feature type="non-terminal residue" evidence="3">
    <location>
        <position position="143"/>
    </location>
</feature>
<feature type="signal peptide" evidence="1">
    <location>
        <begin position="1"/>
        <end position="17"/>
    </location>
</feature>
<evidence type="ECO:0000256" key="1">
    <source>
        <dbReference type="SAM" id="SignalP"/>
    </source>
</evidence>
<dbReference type="EMBL" id="CATQJA010002664">
    <property type="protein sequence ID" value="CAJ0582827.1"/>
    <property type="molecule type" value="Genomic_DNA"/>
</dbReference>
<comment type="caution">
    <text evidence="3">The sequence shown here is derived from an EMBL/GenBank/DDBJ whole genome shotgun (WGS) entry which is preliminary data.</text>
</comment>
<dbReference type="Gene3D" id="3.10.450.50">
    <property type="match status" value="1"/>
</dbReference>
<dbReference type="InterPro" id="IPR027843">
    <property type="entry name" value="DUF4440"/>
</dbReference>
<dbReference type="InterPro" id="IPR032710">
    <property type="entry name" value="NTF2-like_dom_sf"/>
</dbReference>
<dbReference type="AlphaFoldDB" id="A0AA36GBT3"/>
<dbReference type="Proteomes" id="UP001177023">
    <property type="component" value="Unassembled WGS sequence"/>
</dbReference>
<organism evidence="3 4">
    <name type="scientific">Mesorhabditis spiculigera</name>
    <dbReference type="NCBI Taxonomy" id="96644"/>
    <lineage>
        <taxon>Eukaryota</taxon>
        <taxon>Metazoa</taxon>
        <taxon>Ecdysozoa</taxon>
        <taxon>Nematoda</taxon>
        <taxon>Chromadorea</taxon>
        <taxon>Rhabditida</taxon>
        <taxon>Rhabditina</taxon>
        <taxon>Rhabditomorpha</taxon>
        <taxon>Rhabditoidea</taxon>
        <taxon>Rhabditidae</taxon>
        <taxon>Mesorhabditinae</taxon>
        <taxon>Mesorhabditis</taxon>
    </lineage>
</organism>
<name>A0AA36GBT3_9BILA</name>
<evidence type="ECO:0000313" key="4">
    <source>
        <dbReference type="Proteomes" id="UP001177023"/>
    </source>
</evidence>
<dbReference type="Pfam" id="PF14534">
    <property type="entry name" value="DUF4440"/>
    <property type="match status" value="1"/>
</dbReference>
<feature type="domain" description="DUF4440" evidence="2">
    <location>
        <begin position="28"/>
        <end position="131"/>
    </location>
</feature>